<dbReference type="SUPFAM" id="SSF54909">
    <property type="entry name" value="Dimeric alpha+beta barrel"/>
    <property type="match status" value="1"/>
</dbReference>
<protein>
    <recommendedName>
        <fullName evidence="1">ABM domain-containing protein</fullName>
    </recommendedName>
</protein>
<dbReference type="EMBL" id="DQ366711">
    <property type="protein sequence ID" value="ABE10731.1"/>
    <property type="molecule type" value="Genomic_DNA"/>
</dbReference>
<name>Q1PLE8_PROMR</name>
<evidence type="ECO:0000259" key="1">
    <source>
        <dbReference type="PROSITE" id="PS51725"/>
    </source>
</evidence>
<dbReference type="Pfam" id="PF03992">
    <property type="entry name" value="ABM"/>
    <property type="match status" value="1"/>
</dbReference>
<dbReference type="InterPro" id="IPR011008">
    <property type="entry name" value="Dimeric_a/b-barrel"/>
</dbReference>
<accession>Q1PLE8</accession>
<dbReference type="AlphaFoldDB" id="Q1PLE8"/>
<feature type="domain" description="ABM" evidence="1">
    <location>
        <begin position="25"/>
        <end position="117"/>
    </location>
</feature>
<reference evidence="2" key="1">
    <citation type="journal article" date="2006" name="Science">
        <title>Genomic islands and the ecology and evolution of Prochlorococcus.</title>
        <authorList>
            <person name="Coleman M.L."/>
            <person name="Sullivan M.B."/>
            <person name="Martiny A.C."/>
            <person name="Steglich C."/>
            <person name="Barry K."/>
            <person name="Delong E.F."/>
            <person name="Chisholm S.W."/>
        </authorList>
    </citation>
    <scope>NUCLEOTIDE SEQUENCE</scope>
</reference>
<organism evidence="2">
    <name type="scientific">uncultured Prochlorococcus marinus clone ASNC1092</name>
    <dbReference type="NCBI Taxonomy" id="379363"/>
    <lineage>
        <taxon>Bacteria</taxon>
        <taxon>Bacillati</taxon>
        <taxon>Cyanobacteriota</taxon>
        <taxon>Cyanophyceae</taxon>
        <taxon>Synechococcales</taxon>
        <taxon>Prochlorococcaceae</taxon>
        <taxon>Prochlorococcus</taxon>
    </lineage>
</organism>
<gene>
    <name evidence="2" type="ORF">ASNC1092_0011</name>
</gene>
<reference evidence="2" key="2">
    <citation type="submission" date="2006-04" db="EMBL/GenBank/DDBJ databases">
        <title>Sequencing of the draft fosmids and assembly of Prochlorococcus marinus environmental genome fragment.</title>
        <authorList>
            <consortium name="US DOE Joint Genome Institute (JGI)"/>
            <person name="Copeland A."/>
            <person name="Lucas S."/>
            <person name="Lapidus A."/>
            <person name="Barry K."/>
            <person name="Detter J.C."/>
            <person name="Glavina T."/>
            <person name="Hammon N."/>
            <person name="Israni S."/>
            <person name="Richardson P."/>
        </authorList>
    </citation>
    <scope>NUCLEOTIDE SEQUENCE</scope>
</reference>
<dbReference type="PROSITE" id="PS51725">
    <property type="entry name" value="ABM"/>
    <property type="match status" value="1"/>
</dbReference>
<dbReference type="InterPro" id="IPR007138">
    <property type="entry name" value="ABM_dom"/>
</dbReference>
<dbReference type="Gene3D" id="3.30.70.100">
    <property type="match status" value="1"/>
</dbReference>
<evidence type="ECO:0000313" key="2">
    <source>
        <dbReference type="EMBL" id="ABE10731.1"/>
    </source>
</evidence>
<sequence>MMEIPITQARKSLFFMSSFGSDTPFMLLAKLKVKEDKVAEYLEIADKTDKAVEAEEPGMLHHTFDQDPDDPLRFVWSEVYKNDDALLAHLANPALGVYLEAHAELGTDLSVEFYGTVGDKVIEAMNGTGVPYKIFKTKFGYSRV</sequence>
<proteinExistence type="predicted"/>